<dbReference type="Proteomes" id="UP000831701">
    <property type="component" value="Chromosome 20"/>
</dbReference>
<evidence type="ECO:0000313" key="2">
    <source>
        <dbReference type="Proteomes" id="UP000831701"/>
    </source>
</evidence>
<evidence type="ECO:0000313" key="1">
    <source>
        <dbReference type="EMBL" id="KAI3356553.1"/>
    </source>
</evidence>
<keyword evidence="2" id="KW-1185">Reference proteome</keyword>
<protein>
    <submittedName>
        <fullName evidence="1">Uncharacterized protein</fullName>
    </submittedName>
</protein>
<name>A0ACB8VLU3_9TELE</name>
<accession>A0ACB8VLU3</accession>
<sequence length="477" mass="53991">MNEEIEIADEKDWRELEPNYPVKIFLTVLYSLILVMGIMGNSVTIRVTQLLKRNGYLQKNVTDHMVSLACSDLLVLLIGMPVELYSAIWFPFTSASGNASCKIYNFLFEACSYATILNVATLSFERYVAICHPFRFKALGGRRTSALITFAWLVSVLVALPLLVATGTQGHIPYLQDTPAQNLTFCTNLREHWLMYRVSIFASFIIYVVVLLCVAFMCRAMILVLRKPLSSMDDGANGTQRAPKHESSKIKTARKQTIIFLGRMMWSLESDCLRLWTGVFYTDNEFKQVPLIQGKTNICLSPDPSSISVIDGGLIVGSLMVCWLPNQIRRLMMAATPKSRWTTFYFRSYVTLHPVADTFFYLSSVLNPFLYNLSSRQFREVFVQVLRCNLTIEHINKRTVQGSHAASARSLQPLLFKSLRRSRLNRSTLAQEKTSPTFTTFQQQSDSGVASKMSLELTEESDSTLKTKTDVPSETEV</sequence>
<dbReference type="EMBL" id="CM041550">
    <property type="protein sequence ID" value="KAI3356553.1"/>
    <property type="molecule type" value="Genomic_DNA"/>
</dbReference>
<proteinExistence type="predicted"/>
<organism evidence="1 2">
    <name type="scientific">Scortum barcoo</name>
    <name type="common">barcoo grunter</name>
    <dbReference type="NCBI Taxonomy" id="214431"/>
    <lineage>
        <taxon>Eukaryota</taxon>
        <taxon>Metazoa</taxon>
        <taxon>Chordata</taxon>
        <taxon>Craniata</taxon>
        <taxon>Vertebrata</taxon>
        <taxon>Euteleostomi</taxon>
        <taxon>Actinopterygii</taxon>
        <taxon>Neopterygii</taxon>
        <taxon>Teleostei</taxon>
        <taxon>Neoteleostei</taxon>
        <taxon>Acanthomorphata</taxon>
        <taxon>Eupercaria</taxon>
        <taxon>Centrarchiformes</taxon>
        <taxon>Terapontoidei</taxon>
        <taxon>Terapontidae</taxon>
        <taxon>Scortum</taxon>
    </lineage>
</organism>
<gene>
    <name evidence="1" type="ORF">L3Q82_017757</name>
</gene>
<reference evidence="1" key="1">
    <citation type="submission" date="2022-04" db="EMBL/GenBank/DDBJ databases">
        <title>Jade perch genome.</title>
        <authorList>
            <person name="Chao B."/>
        </authorList>
    </citation>
    <scope>NUCLEOTIDE SEQUENCE</scope>
    <source>
        <strain evidence="1">CB-2022</strain>
    </source>
</reference>
<comment type="caution">
    <text evidence="1">The sequence shown here is derived from an EMBL/GenBank/DDBJ whole genome shotgun (WGS) entry which is preliminary data.</text>
</comment>